<dbReference type="Proteomes" id="UP000006552">
    <property type="component" value="Chromosome"/>
</dbReference>
<dbReference type="InterPro" id="IPR047650">
    <property type="entry name" value="Transpos_IS110"/>
</dbReference>
<dbReference type="Pfam" id="PF01548">
    <property type="entry name" value="DEDD_Tnp_IS110"/>
    <property type="match status" value="1"/>
</dbReference>
<dbReference type="GO" id="GO:0003677">
    <property type="term" value="F:DNA binding"/>
    <property type="evidence" value="ECO:0007669"/>
    <property type="project" value="InterPro"/>
</dbReference>
<dbReference type="PANTHER" id="PTHR33055:SF13">
    <property type="entry name" value="TRANSPOSASE"/>
    <property type="match status" value="1"/>
</dbReference>
<dbReference type="STRING" id="76114.ebA3769"/>
<feature type="domain" description="Transposase IS116/IS110/IS902 C-terminal" evidence="2">
    <location>
        <begin position="351"/>
        <end position="433"/>
    </location>
</feature>
<evidence type="ECO:0000259" key="2">
    <source>
        <dbReference type="Pfam" id="PF02371"/>
    </source>
</evidence>
<dbReference type="EMBL" id="CR555306">
    <property type="protein sequence ID" value="CAI08247.1"/>
    <property type="molecule type" value="Genomic_DNA"/>
</dbReference>
<dbReference type="InterPro" id="IPR002525">
    <property type="entry name" value="Transp_IS110-like_N"/>
</dbReference>
<dbReference type="PANTHER" id="PTHR33055">
    <property type="entry name" value="TRANSPOSASE FOR INSERTION SEQUENCE ELEMENT IS1111A"/>
    <property type="match status" value="1"/>
</dbReference>
<dbReference type="AlphaFoldDB" id="Q5P367"/>
<accession>Q5P367</accession>
<dbReference type="GO" id="GO:0006313">
    <property type="term" value="P:DNA transposition"/>
    <property type="evidence" value="ECO:0007669"/>
    <property type="project" value="InterPro"/>
</dbReference>
<dbReference type="InterPro" id="IPR003346">
    <property type="entry name" value="Transposase_20"/>
</dbReference>
<dbReference type="NCBIfam" id="NF033542">
    <property type="entry name" value="transpos_IS110"/>
    <property type="match status" value="1"/>
</dbReference>
<sequence length="507" mass="56060">MVEASSASMVSPLARWCWPPAGLSDIPIERLSVSTCPRPRATLTQGENMAQRVGPTRRGVDGTPVEPLSIKHPNAAGIDIGGASHYVAVPPDRVGKGEPAVREFGPHTEDLVAVANWLCACRIDTVALESTGVYWIALYELLQARGFEVWLVDAKSVRHVKARKSDVLDCQWLQQLHSFGLLSQAHRPDEQVCALREMSRLRDITIDERARHTQRMQKALTQMNVQLTNVITDITGETGMNIIRAIVAGERDRMALAQLRNYRVHASTEQIAKALEGRWSREHLFSLAHELKAYDFASEQIARLDAEIEGRLEAMRVFDKRPEANANKGRRKNTLAFDGRRALMNWCGVDLTEVPGIDVGTALKILSELGSSLTRFATAKHFCSWLGLCPGTRISGNKKLSGASKRIPNRVARALKLAALGLSRSRCAMGAYYRKLALRMGSPKAITAVAHKLARIVHAMLSGQASYVKEDQARHEARYRERAIKALQKRAQELGLTLSPQAVPAQP</sequence>
<evidence type="ECO:0000259" key="1">
    <source>
        <dbReference type="Pfam" id="PF01548"/>
    </source>
</evidence>
<protein>
    <submittedName>
        <fullName evidence="3">Transposase</fullName>
    </submittedName>
</protein>
<reference evidence="3 4" key="1">
    <citation type="journal article" date="2005" name="Arch. Microbiol.">
        <title>The genome sequence of an anaerobic aromatic-degrading denitrifying bacterium, strain EbN1.</title>
        <authorList>
            <person name="Rabus R."/>
            <person name="Kube M."/>
            <person name="Heider J."/>
            <person name="Beck A."/>
            <person name="Heitmann K."/>
            <person name="Widdel F."/>
            <person name="Reinhardt R."/>
        </authorList>
    </citation>
    <scope>NUCLEOTIDE SEQUENCE [LARGE SCALE GENOMIC DNA]</scope>
    <source>
        <strain evidence="3 4">EbN1</strain>
    </source>
</reference>
<dbReference type="GO" id="GO:0004803">
    <property type="term" value="F:transposase activity"/>
    <property type="evidence" value="ECO:0007669"/>
    <property type="project" value="InterPro"/>
</dbReference>
<keyword evidence="4" id="KW-1185">Reference proteome</keyword>
<dbReference type="Pfam" id="PF02371">
    <property type="entry name" value="Transposase_20"/>
    <property type="match status" value="1"/>
</dbReference>
<name>Q5P367_AROAE</name>
<feature type="domain" description="Transposase IS110-like N-terminal" evidence="1">
    <location>
        <begin position="76"/>
        <end position="223"/>
    </location>
</feature>
<evidence type="ECO:0000313" key="3">
    <source>
        <dbReference type="EMBL" id="CAI08247.1"/>
    </source>
</evidence>
<dbReference type="eggNOG" id="COG3547">
    <property type="taxonomic scope" value="Bacteria"/>
</dbReference>
<evidence type="ECO:0000313" key="4">
    <source>
        <dbReference type="Proteomes" id="UP000006552"/>
    </source>
</evidence>
<dbReference type="KEGG" id="eba:ebA3769"/>
<gene>
    <name evidence="3" type="primary">tnp33</name>
    <name evidence="3" type="ORF">ebA3769</name>
</gene>
<proteinExistence type="predicted"/>
<dbReference type="HOGENOM" id="CLU_036902_11_1_4"/>
<organism evidence="3 4">
    <name type="scientific">Aromatoleum aromaticum (strain DSM 19018 / LMG 30748 / EbN1)</name>
    <name type="common">Azoarcus sp. (strain EbN1)</name>
    <dbReference type="NCBI Taxonomy" id="76114"/>
    <lineage>
        <taxon>Bacteria</taxon>
        <taxon>Pseudomonadati</taxon>
        <taxon>Pseudomonadota</taxon>
        <taxon>Betaproteobacteria</taxon>
        <taxon>Rhodocyclales</taxon>
        <taxon>Rhodocyclaceae</taxon>
        <taxon>Aromatoleum</taxon>
    </lineage>
</organism>